<feature type="binding site" evidence="6">
    <location>
        <position position="65"/>
    </location>
    <ligand>
        <name>NAD(+)</name>
        <dbReference type="ChEBI" id="CHEBI:57540"/>
    </ligand>
</feature>
<evidence type="ECO:0000256" key="4">
    <source>
        <dbReference type="ARBA" id="ARBA00023027"/>
    </source>
</evidence>
<gene>
    <name evidence="6" type="primary">nadK</name>
    <name evidence="7" type="ORF">SMC6_03490</name>
</gene>
<keyword evidence="1 6" id="KW-0808">Transferase</keyword>
<dbReference type="HAMAP" id="MF_00361">
    <property type="entry name" value="NAD_kinase"/>
    <property type="match status" value="1"/>
</dbReference>
<keyword evidence="6" id="KW-0963">Cytoplasm</keyword>
<dbReference type="GO" id="GO:0046872">
    <property type="term" value="F:metal ion binding"/>
    <property type="evidence" value="ECO:0007669"/>
    <property type="project" value="UniProtKB-UniRule"/>
</dbReference>
<dbReference type="InterPro" id="IPR016064">
    <property type="entry name" value="NAD/diacylglycerol_kinase_sf"/>
</dbReference>
<dbReference type="Pfam" id="PF01513">
    <property type="entry name" value="NAD_kinase"/>
    <property type="match status" value="1"/>
</dbReference>
<dbReference type="EC" id="2.7.1.23" evidence="6"/>
<keyword evidence="6" id="KW-0067">ATP-binding</keyword>
<feature type="binding site" evidence="6">
    <location>
        <position position="164"/>
    </location>
    <ligand>
        <name>NAD(+)</name>
        <dbReference type="ChEBI" id="CHEBI:57540"/>
    </ligand>
</feature>
<dbReference type="Proteomes" id="UP000266260">
    <property type="component" value="Unassembled WGS sequence"/>
</dbReference>
<feature type="binding site" evidence="6">
    <location>
        <begin position="60"/>
        <end position="61"/>
    </location>
    <ligand>
        <name>NAD(+)</name>
        <dbReference type="ChEBI" id="CHEBI:57540"/>
    </ligand>
</feature>
<comment type="caution">
    <text evidence="7">The sequence shown here is derived from an EMBL/GenBank/DDBJ whole genome shotgun (WGS) entry which is preliminary data.</text>
</comment>
<dbReference type="RefSeq" id="WP_119175512.1">
    <property type="nucleotide sequence ID" value="NZ_QXIT01000065.1"/>
</dbReference>
<evidence type="ECO:0000313" key="8">
    <source>
        <dbReference type="Proteomes" id="UP000266260"/>
    </source>
</evidence>
<dbReference type="EMBL" id="QXIT01000065">
    <property type="protein sequence ID" value="RIE08853.1"/>
    <property type="molecule type" value="Genomic_DNA"/>
</dbReference>
<keyword evidence="2 6" id="KW-0418">Kinase</keyword>
<comment type="cofactor">
    <cofactor evidence="6">
        <name>a divalent metal cation</name>
        <dbReference type="ChEBI" id="CHEBI:60240"/>
    </cofactor>
</comment>
<dbReference type="GO" id="GO:0005524">
    <property type="term" value="F:ATP binding"/>
    <property type="evidence" value="ECO:0007669"/>
    <property type="project" value="UniProtKB-KW"/>
</dbReference>
<evidence type="ECO:0000256" key="2">
    <source>
        <dbReference type="ARBA" id="ARBA00022777"/>
    </source>
</evidence>
<keyword evidence="4 6" id="KW-0520">NAD</keyword>
<feature type="active site" description="Proton acceptor" evidence="6">
    <location>
        <position position="60"/>
    </location>
</feature>
<dbReference type="PANTHER" id="PTHR20275:SF0">
    <property type="entry name" value="NAD KINASE"/>
    <property type="match status" value="1"/>
</dbReference>
<evidence type="ECO:0000256" key="5">
    <source>
        <dbReference type="ARBA" id="ARBA00047925"/>
    </source>
</evidence>
<feature type="binding site" evidence="6">
    <location>
        <position position="145"/>
    </location>
    <ligand>
        <name>NAD(+)</name>
        <dbReference type="ChEBI" id="CHEBI:57540"/>
    </ligand>
</feature>
<dbReference type="AlphaFoldDB" id="A0A398D1Z3"/>
<feature type="binding site" evidence="6">
    <location>
        <position position="199"/>
    </location>
    <ligand>
        <name>NAD(+)</name>
        <dbReference type="ChEBI" id="CHEBI:57540"/>
    </ligand>
</feature>
<dbReference type="Gene3D" id="2.60.200.30">
    <property type="entry name" value="Probable inorganic polyphosphate/atp-NAD kinase, domain 2"/>
    <property type="match status" value="1"/>
</dbReference>
<evidence type="ECO:0000313" key="7">
    <source>
        <dbReference type="EMBL" id="RIE08853.1"/>
    </source>
</evidence>
<feature type="binding site" evidence="6">
    <location>
        <begin position="134"/>
        <end position="135"/>
    </location>
    <ligand>
        <name>NAD(+)</name>
        <dbReference type="ChEBI" id="CHEBI:57540"/>
    </ligand>
</feature>
<comment type="function">
    <text evidence="6">Involved in the regulation of the intracellular balance of NAD and NADP, and is a key enzyme in the biosynthesis of NADP. Catalyzes specifically the phosphorylation on 2'-hydroxyl of the adenosine moiety of NAD to yield NADP.</text>
</comment>
<keyword evidence="8" id="KW-1185">Reference proteome</keyword>
<dbReference type="GO" id="GO:0003951">
    <property type="term" value="F:NAD+ kinase activity"/>
    <property type="evidence" value="ECO:0007669"/>
    <property type="project" value="UniProtKB-UniRule"/>
</dbReference>
<protein>
    <recommendedName>
        <fullName evidence="6">NAD kinase</fullName>
        <ecNumber evidence="6">2.7.1.23</ecNumber>
    </recommendedName>
    <alternativeName>
        <fullName evidence="6">ATP-dependent NAD kinase</fullName>
    </alternativeName>
</protein>
<name>A0A398D1Z3_9BACT</name>
<keyword evidence="3 6" id="KW-0521">NADP</keyword>
<dbReference type="GO" id="GO:0006741">
    <property type="term" value="P:NADP+ biosynthetic process"/>
    <property type="evidence" value="ECO:0007669"/>
    <property type="project" value="UniProtKB-UniRule"/>
</dbReference>
<evidence type="ECO:0000256" key="6">
    <source>
        <dbReference type="HAMAP-Rule" id="MF_00361"/>
    </source>
</evidence>
<dbReference type="GO" id="GO:0019674">
    <property type="term" value="P:NAD+ metabolic process"/>
    <property type="evidence" value="ECO:0007669"/>
    <property type="project" value="InterPro"/>
</dbReference>
<dbReference type="InterPro" id="IPR017437">
    <property type="entry name" value="ATP-NAD_kinase_PpnK-typ_C"/>
</dbReference>
<evidence type="ECO:0000256" key="3">
    <source>
        <dbReference type="ARBA" id="ARBA00022857"/>
    </source>
</evidence>
<reference evidence="7 8" key="1">
    <citation type="submission" date="2018-09" db="EMBL/GenBank/DDBJ databases">
        <title>Discovery and Ecogenomic Context for Candidatus Cryosericales, a Global Caldiserica Order Active in Thawing Permafrost.</title>
        <authorList>
            <person name="Martinez M.A."/>
            <person name="Woodcroft B.J."/>
            <person name="Ignacio Espinoza J.C."/>
            <person name="Zayed A."/>
            <person name="Singleton C.M."/>
            <person name="Boyd J."/>
            <person name="Li Y.-F."/>
            <person name="Purvine S."/>
            <person name="Maughan H."/>
            <person name="Hodgkins S.B."/>
            <person name="Anderson D."/>
            <person name="Sederholm M."/>
            <person name="Temperton B."/>
            <person name="Saleska S.R."/>
            <person name="Tyson G.W."/>
            <person name="Rich V.I."/>
        </authorList>
    </citation>
    <scope>NUCLEOTIDE SEQUENCE [LARGE SCALE GENOMIC DNA]</scope>
    <source>
        <strain evidence="7 8">SMC6</strain>
    </source>
</reference>
<keyword evidence="6" id="KW-0547">Nucleotide-binding</keyword>
<accession>A0A398D1Z3</accession>
<evidence type="ECO:0000256" key="1">
    <source>
        <dbReference type="ARBA" id="ARBA00022679"/>
    </source>
</evidence>
<proteinExistence type="inferred from homology"/>
<dbReference type="GO" id="GO:0005737">
    <property type="term" value="C:cytoplasm"/>
    <property type="evidence" value="ECO:0007669"/>
    <property type="project" value="UniProtKB-SubCell"/>
</dbReference>
<comment type="subcellular location">
    <subcellularLocation>
        <location evidence="6">Cytoplasm</location>
    </subcellularLocation>
</comment>
<dbReference type="PANTHER" id="PTHR20275">
    <property type="entry name" value="NAD KINASE"/>
    <property type="match status" value="1"/>
</dbReference>
<dbReference type="SUPFAM" id="SSF111331">
    <property type="entry name" value="NAD kinase/diacylglycerol kinase-like"/>
    <property type="match status" value="1"/>
</dbReference>
<dbReference type="Pfam" id="PF20143">
    <property type="entry name" value="NAD_kinase_C"/>
    <property type="match status" value="1"/>
</dbReference>
<organism evidence="7 8">
    <name type="scientific">Candidatus Cryosericum odellii</name>
    <dbReference type="NCBI Taxonomy" id="2290917"/>
    <lineage>
        <taxon>Bacteria</taxon>
        <taxon>Pseudomonadati</taxon>
        <taxon>Caldisericota/Cryosericota group</taxon>
        <taxon>Candidatus Cryosericota</taxon>
        <taxon>Candidatus Cryosericia</taxon>
        <taxon>Candidatus Cryosericales</taxon>
        <taxon>Candidatus Cryosericaceae</taxon>
        <taxon>Candidatus Cryosericum</taxon>
    </lineage>
</organism>
<dbReference type="Gene3D" id="3.40.50.10330">
    <property type="entry name" value="Probable inorganic polyphosphate/atp-NAD kinase, domain 1"/>
    <property type="match status" value="1"/>
</dbReference>
<comment type="similarity">
    <text evidence="6">Belongs to the NAD kinase family.</text>
</comment>
<dbReference type="InterPro" id="IPR017438">
    <property type="entry name" value="ATP-NAD_kinase_N"/>
</dbReference>
<sequence>MKSIVYYPADSKDAREVEREIRPYLTGKGVEVVTVTSKDDLSALPSGVADGSFILSLGGDGTFLRASRLSTQLGLPVLGINLGSLGFLTDVEENEVYTSLDAVLAHSYTVEHRLVLEARVVREGQDILTTTAINDILVVRDLTGKILTFEVFIGGVRAGQITADGILVCTPTGSTGYSLAAGGPILDPTVEALVLTALAPHDFTSRPLVISAGSEITLKVKPSRDKAAFIRDGERVGDIHSFDTICVTRYPQDVDIIRLREKNFYKVLGAKFHWGH</sequence>
<dbReference type="GO" id="GO:0051287">
    <property type="term" value="F:NAD binding"/>
    <property type="evidence" value="ECO:0007669"/>
    <property type="project" value="UniProtKB-ARBA"/>
</dbReference>
<comment type="catalytic activity">
    <reaction evidence="5 6">
        <text>NAD(+) + ATP = ADP + NADP(+) + H(+)</text>
        <dbReference type="Rhea" id="RHEA:18629"/>
        <dbReference type="ChEBI" id="CHEBI:15378"/>
        <dbReference type="ChEBI" id="CHEBI:30616"/>
        <dbReference type="ChEBI" id="CHEBI:57540"/>
        <dbReference type="ChEBI" id="CHEBI:58349"/>
        <dbReference type="ChEBI" id="CHEBI:456216"/>
        <dbReference type="EC" id="2.7.1.23"/>
    </reaction>
</comment>
<comment type="caution">
    <text evidence="6">Lacks conserved residue(s) required for the propagation of feature annotation.</text>
</comment>
<dbReference type="InterPro" id="IPR002504">
    <property type="entry name" value="NADK"/>
</dbReference>